<dbReference type="CDD" id="cd01449">
    <property type="entry name" value="TST_Repeat_2"/>
    <property type="match status" value="1"/>
</dbReference>
<evidence type="ECO:0000259" key="2">
    <source>
        <dbReference type="PROSITE" id="PS50206"/>
    </source>
</evidence>
<comment type="caution">
    <text evidence="3">The sequence shown here is derived from an EMBL/GenBank/DDBJ whole genome shotgun (WGS) entry which is preliminary data.</text>
</comment>
<dbReference type="PANTHER" id="PTHR43855:SF1">
    <property type="entry name" value="THIOSULFATE SULFURTRANSFERASE"/>
    <property type="match status" value="1"/>
</dbReference>
<dbReference type="PROSITE" id="PS00380">
    <property type="entry name" value="RHODANESE_1"/>
    <property type="match status" value="1"/>
</dbReference>
<name>A0ABU5EZG6_9BACT</name>
<reference evidence="4" key="1">
    <citation type="journal article" date="2023" name="Mar. Drugs">
        <title>Gemmata algarum, a Novel Planctomycete Isolated from an Algal Mat, Displays Antimicrobial Activity.</title>
        <authorList>
            <person name="Kumar G."/>
            <person name="Kallscheuer N."/>
            <person name="Kashif M."/>
            <person name="Ahamad S."/>
            <person name="Jagadeeshwari U."/>
            <person name="Pannikurungottu S."/>
            <person name="Haufschild T."/>
            <person name="Kabuu M."/>
            <person name="Sasikala C."/>
            <person name="Jogler C."/>
            <person name="Ramana C."/>
        </authorList>
    </citation>
    <scope>NUCLEOTIDE SEQUENCE [LARGE SCALE GENOMIC DNA]</scope>
    <source>
        <strain evidence="4">JC673</strain>
    </source>
</reference>
<gene>
    <name evidence="3" type="ORF">R5W23_001730</name>
</gene>
<protein>
    <submittedName>
        <fullName evidence="3">Sulfurtransferase</fullName>
    </submittedName>
</protein>
<organism evidence="3 4">
    <name type="scientific">Gemmata algarum</name>
    <dbReference type="NCBI Taxonomy" id="2975278"/>
    <lineage>
        <taxon>Bacteria</taxon>
        <taxon>Pseudomonadati</taxon>
        <taxon>Planctomycetota</taxon>
        <taxon>Planctomycetia</taxon>
        <taxon>Gemmatales</taxon>
        <taxon>Gemmataceae</taxon>
        <taxon>Gemmata</taxon>
    </lineage>
</organism>
<accession>A0ABU5EZG6</accession>
<dbReference type="PROSITE" id="PS50206">
    <property type="entry name" value="RHODANESE_3"/>
    <property type="match status" value="2"/>
</dbReference>
<keyword evidence="1" id="KW-0677">Repeat</keyword>
<dbReference type="SMART" id="SM00450">
    <property type="entry name" value="RHOD"/>
    <property type="match status" value="2"/>
</dbReference>
<dbReference type="Proteomes" id="UP001272242">
    <property type="component" value="Unassembled WGS sequence"/>
</dbReference>
<dbReference type="InterPro" id="IPR051126">
    <property type="entry name" value="Thiosulfate_sulfurtransferase"/>
</dbReference>
<dbReference type="Gene3D" id="3.40.250.10">
    <property type="entry name" value="Rhodanese-like domain"/>
    <property type="match status" value="2"/>
</dbReference>
<dbReference type="InterPro" id="IPR036873">
    <property type="entry name" value="Rhodanese-like_dom_sf"/>
</dbReference>
<sequence>MTKLAIPMTVLTLAISFEGRAAEYPRPELLTEPAALAQKDAGQGFVILDARAKAQYEAGHVPGARWVDHAEWANSFGDGKDAGVWSKRIGSIGLTADSRVVVYDDNQAKDAARVWWILRYWGVKDVRLLNGGWVGWEKGKYPTERAEPAIKFSAFKAVAAPERMATKDELLKSLPGGTLQIVDARSEGEFCGVDTLKNKRAGAIPGAKQLEWVDLIEKDSQRFKSPTELKKLFDGAGIKLDRSTVTHCQSGGRASVMAYGLELMGAKDVRNYYRSWSEWGNADDTPVVKPNKK</sequence>
<dbReference type="RefSeq" id="WP_320687052.1">
    <property type="nucleotide sequence ID" value="NZ_JAXBLV010000178.1"/>
</dbReference>
<dbReference type="EMBL" id="JAXBLV010000178">
    <property type="protein sequence ID" value="MDY3560495.1"/>
    <property type="molecule type" value="Genomic_DNA"/>
</dbReference>
<keyword evidence="4" id="KW-1185">Reference proteome</keyword>
<evidence type="ECO:0000313" key="3">
    <source>
        <dbReference type="EMBL" id="MDY3560495.1"/>
    </source>
</evidence>
<dbReference type="CDD" id="cd01448">
    <property type="entry name" value="TST_Repeat_1"/>
    <property type="match status" value="1"/>
</dbReference>
<evidence type="ECO:0000313" key="4">
    <source>
        <dbReference type="Proteomes" id="UP001272242"/>
    </source>
</evidence>
<feature type="domain" description="Rhodanese" evidence="2">
    <location>
        <begin position="175"/>
        <end position="288"/>
    </location>
</feature>
<dbReference type="Pfam" id="PF00581">
    <property type="entry name" value="Rhodanese"/>
    <property type="match status" value="2"/>
</dbReference>
<dbReference type="InterPro" id="IPR001763">
    <property type="entry name" value="Rhodanese-like_dom"/>
</dbReference>
<proteinExistence type="predicted"/>
<dbReference type="SUPFAM" id="SSF52821">
    <property type="entry name" value="Rhodanese/Cell cycle control phosphatase"/>
    <property type="match status" value="2"/>
</dbReference>
<dbReference type="PANTHER" id="PTHR43855">
    <property type="entry name" value="THIOSULFATE SULFURTRANSFERASE"/>
    <property type="match status" value="1"/>
</dbReference>
<feature type="domain" description="Rhodanese" evidence="2">
    <location>
        <begin position="41"/>
        <end position="145"/>
    </location>
</feature>
<evidence type="ECO:0000256" key="1">
    <source>
        <dbReference type="ARBA" id="ARBA00022737"/>
    </source>
</evidence>
<dbReference type="InterPro" id="IPR001307">
    <property type="entry name" value="Thiosulphate_STrfase_CS"/>
</dbReference>